<protein>
    <submittedName>
        <fullName evidence="2">Uncharacterized protein</fullName>
    </submittedName>
</protein>
<dbReference type="Proteomes" id="UP001222325">
    <property type="component" value="Unassembled WGS sequence"/>
</dbReference>
<evidence type="ECO:0000313" key="3">
    <source>
        <dbReference type="Proteomes" id="UP001222325"/>
    </source>
</evidence>
<feature type="compositionally biased region" description="Pro residues" evidence="1">
    <location>
        <begin position="173"/>
        <end position="183"/>
    </location>
</feature>
<evidence type="ECO:0000313" key="2">
    <source>
        <dbReference type="EMBL" id="KAJ7081143.1"/>
    </source>
</evidence>
<gene>
    <name evidence="2" type="ORF">B0H15DRAFT_1024920</name>
</gene>
<evidence type="ECO:0000256" key="1">
    <source>
        <dbReference type="SAM" id="MobiDB-lite"/>
    </source>
</evidence>
<accession>A0AAD6XMA4</accession>
<name>A0AAD6XMA4_9AGAR</name>
<comment type="caution">
    <text evidence="2">The sequence shown here is derived from an EMBL/GenBank/DDBJ whole genome shotgun (WGS) entry which is preliminary data.</text>
</comment>
<feature type="region of interest" description="Disordered" evidence="1">
    <location>
        <begin position="168"/>
        <end position="271"/>
    </location>
</feature>
<dbReference type="AlphaFoldDB" id="A0AAD6XMA4"/>
<reference evidence="2" key="1">
    <citation type="submission" date="2023-03" db="EMBL/GenBank/DDBJ databases">
        <title>Massive genome expansion in bonnet fungi (Mycena s.s.) driven by repeated elements and novel gene families across ecological guilds.</title>
        <authorList>
            <consortium name="Lawrence Berkeley National Laboratory"/>
            <person name="Harder C.B."/>
            <person name="Miyauchi S."/>
            <person name="Viragh M."/>
            <person name="Kuo A."/>
            <person name="Thoen E."/>
            <person name="Andreopoulos B."/>
            <person name="Lu D."/>
            <person name="Skrede I."/>
            <person name="Drula E."/>
            <person name="Henrissat B."/>
            <person name="Morin E."/>
            <person name="Kohler A."/>
            <person name="Barry K."/>
            <person name="LaButti K."/>
            <person name="Morin E."/>
            <person name="Salamov A."/>
            <person name="Lipzen A."/>
            <person name="Mereny Z."/>
            <person name="Hegedus B."/>
            <person name="Baldrian P."/>
            <person name="Stursova M."/>
            <person name="Weitz H."/>
            <person name="Taylor A."/>
            <person name="Grigoriev I.V."/>
            <person name="Nagy L.G."/>
            <person name="Martin F."/>
            <person name="Kauserud H."/>
        </authorList>
    </citation>
    <scope>NUCLEOTIDE SEQUENCE</scope>
    <source>
        <strain evidence="2">CBHHK173m</strain>
    </source>
</reference>
<keyword evidence="3" id="KW-1185">Reference proteome</keyword>
<feature type="compositionally biased region" description="Low complexity" evidence="1">
    <location>
        <begin position="211"/>
        <end position="242"/>
    </location>
</feature>
<sequence length="271" mass="30264">MPEPQTSRRAIGRCGADRGHITASLHCRDHEALLSQRAWWLCLFRRSSSIKRGTQLALPHLLLPPPKHHSFPHSKSLPQPIPCLPPEPSRSSTSVRLSARSALELLSVMPRTEYSTILPPRSPFRVGRRASATRKSAVARWHARSAMWPFRWISWRRKHLRRILRSLGATGATPPPRAMPPLLNPLLRPLSTPATRTTPRPLPPPPPGVRPRPSSSARSPVPLSRNITAPSRPARARTSSSRRQARPRRTCGASSTRRTRTSRRVSSGSSR</sequence>
<dbReference type="EMBL" id="JARJCN010000051">
    <property type="protein sequence ID" value="KAJ7081143.1"/>
    <property type="molecule type" value="Genomic_DNA"/>
</dbReference>
<feature type="compositionally biased region" description="Low complexity" evidence="1">
    <location>
        <begin position="184"/>
        <end position="199"/>
    </location>
</feature>
<proteinExistence type="predicted"/>
<feature type="compositionally biased region" description="Pro residues" evidence="1">
    <location>
        <begin position="200"/>
        <end position="210"/>
    </location>
</feature>
<organism evidence="2 3">
    <name type="scientific">Mycena belliarum</name>
    <dbReference type="NCBI Taxonomy" id="1033014"/>
    <lineage>
        <taxon>Eukaryota</taxon>
        <taxon>Fungi</taxon>
        <taxon>Dikarya</taxon>
        <taxon>Basidiomycota</taxon>
        <taxon>Agaricomycotina</taxon>
        <taxon>Agaricomycetes</taxon>
        <taxon>Agaricomycetidae</taxon>
        <taxon>Agaricales</taxon>
        <taxon>Marasmiineae</taxon>
        <taxon>Mycenaceae</taxon>
        <taxon>Mycena</taxon>
    </lineage>
</organism>